<evidence type="ECO:0000256" key="6">
    <source>
        <dbReference type="ARBA" id="ARBA00022692"/>
    </source>
</evidence>
<dbReference type="Proteomes" id="UP001498398">
    <property type="component" value="Unassembled WGS sequence"/>
</dbReference>
<dbReference type="InterPro" id="IPR017972">
    <property type="entry name" value="Cyt_P450_CS"/>
</dbReference>
<keyword evidence="15" id="KW-1185">Reference proteome</keyword>
<keyword evidence="8" id="KW-1133">Transmembrane helix</keyword>
<comment type="cofactor">
    <cofactor evidence="1">
        <name>heme</name>
        <dbReference type="ChEBI" id="CHEBI:30413"/>
    </cofactor>
</comment>
<dbReference type="CDD" id="cd11069">
    <property type="entry name" value="CYP_FUM15-like"/>
    <property type="match status" value="1"/>
</dbReference>
<sequence length="546" mass="61186">MFSLSSLFLLVILFVFARFLAWIVHFLVISPLRDPLRLLAGPEAPLLGSHLTQIGDPDLSCVAHEEWCRLYGKTFKVQGLGKFDYRLMSFDFRVVSHVLSSPVYEKPWQARSLLSTVMGRGIFAMEGPEHHLLKRIIGPAFTSQAVNALTPFFFQKAEELRDKWDTLLNMDSTNQRNSVGSPIDISHWISRATFDSFGLACLNYNFNALDGETEDVYLAFRHLFGLVDKKTVLRILFPVLDKLWPDAVARSVQKSRDVIYRVGQALVANKKATIYSEKCDHEKDLLSLLIKSNLSSDPSKRLSDSDLLDQITSFLFAGSDSTALALTWCLHFLSQHPDIQTQLREEILQSPPSPSTMEAFTNDGSFCDAFAGTLPLLDAVVKESLRLCPPTHGTLRVATTDDIIPVSSPVMLQDGTMTEPGQGIHVRKGSFVNIPIEGLNYSREIWGDDALEFSPERWFNLPPNARSPVYPGLANVMTFSFGPHACPGYKFTLTEMKTFIAVLLPHFEFAAIEGQKIGKYNGVLTRPFVKGHLDDGFQLPLRVKRI</sequence>
<keyword evidence="12" id="KW-0472">Membrane</keyword>
<evidence type="ECO:0000256" key="8">
    <source>
        <dbReference type="ARBA" id="ARBA00022989"/>
    </source>
</evidence>
<dbReference type="SUPFAM" id="SSF48264">
    <property type="entry name" value="Cytochrome P450"/>
    <property type="match status" value="1"/>
</dbReference>
<dbReference type="InterPro" id="IPR036396">
    <property type="entry name" value="Cyt_P450_sf"/>
</dbReference>
<gene>
    <name evidence="14" type="ORF">VKT23_003012</name>
</gene>
<evidence type="ECO:0000256" key="12">
    <source>
        <dbReference type="ARBA" id="ARBA00023136"/>
    </source>
</evidence>
<evidence type="ECO:0000256" key="13">
    <source>
        <dbReference type="RuleBase" id="RU000461"/>
    </source>
</evidence>
<keyword evidence="5 13" id="KW-0349">Heme</keyword>
<comment type="subcellular location">
    <subcellularLocation>
        <location evidence="2">Membrane</location>
    </subcellularLocation>
</comment>
<evidence type="ECO:0000256" key="1">
    <source>
        <dbReference type="ARBA" id="ARBA00001971"/>
    </source>
</evidence>
<evidence type="ECO:0000256" key="10">
    <source>
        <dbReference type="ARBA" id="ARBA00023004"/>
    </source>
</evidence>
<dbReference type="InterPro" id="IPR001128">
    <property type="entry name" value="Cyt_P450"/>
</dbReference>
<organism evidence="14 15">
    <name type="scientific">Marasmiellus scandens</name>
    <dbReference type="NCBI Taxonomy" id="2682957"/>
    <lineage>
        <taxon>Eukaryota</taxon>
        <taxon>Fungi</taxon>
        <taxon>Dikarya</taxon>
        <taxon>Basidiomycota</taxon>
        <taxon>Agaricomycotina</taxon>
        <taxon>Agaricomycetes</taxon>
        <taxon>Agaricomycetidae</taxon>
        <taxon>Agaricales</taxon>
        <taxon>Marasmiineae</taxon>
        <taxon>Omphalotaceae</taxon>
        <taxon>Marasmiellus</taxon>
    </lineage>
</organism>
<accession>A0ABR1JYQ1</accession>
<keyword evidence="11 13" id="KW-0503">Monooxygenase</keyword>
<comment type="caution">
    <text evidence="14">The sequence shown here is derived from an EMBL/GenBank/DDBJ whole genome shotgun (WGS) entry which is preliminary data.</text>
</comment>
<reference evidence="14 15" key="1">
    <citation type="submission" date="2024-01" db="EMBL/GenBank/DDBJ databases">
        <title>A draft genome for the cacao thread blight pathogen Marasmiellus scandens.</title>
        <authorList>
            <person name="Baruah I.K."/>
            <person name="Leung J."/>
            <person name="Bukari Y."/>
            <person name="Amoako-Attah I."/>
            <person name="Meinhardt L.W."/>
            <person name="Bailey B.A."/>
            <person name="Cohen S.P."/>
        </authorList>
    </citation>
    <scope>NUCLEOTIDE SEQUENCE [LARGE SCALE GENOMIC DNA]</scope>
    <source>
        <strain evidence="14 15">GH-19</strain>
    </source>
</reference>
<evidence type="ECO:0000256" key="3">
    <source>
        <dbReference type="ARBA" id="ARBA00004721"/>
    </source>
</evidence>
<evidence type="ECO:0000256" key="2">
    <source>
        <dbReference type="ARBA" id="ARBA00004370"/>
    </source>
</evidence>
<evidence type="ECO:0008006" key="16">
    <source>
        <dbReference type="Google" id="ProtNLM"/>
    </source>
</evidence>
<dbReference type="PRINTS" id="PR00465">
    <property type="entry name" value="EP450IV"/>
</dbReference>
<protein>
    <recommendedName>
        <fullName evidence="16">Cytochrome P450</fullName>
    </recommendedName>
</protein>
<dbReference type="Gene3D" id="1.10.630.10">
    <property type="entry name" value="Cytochrome P450"/>
    <property type="match status" value="1"/>
</dbReference>
<evidence type="ECO:0000256" key="5">
    <source>
        <dbReference type="ARBA" id="ARBA00022617"/>
    </source>
</evidence>
<evidence type="ECO:0000256" key="7">
    <source>
        <dbReference type="ARBA" id="ARBA00022723"/>
    </source>
</evidence>
<dbReference type="PANTHER" id="PTHR24305:SF166">
    <property type="entry name" value="CYTOCHROME P450 12A4, MITOCHONDRIAL-RELATED"/>
    <property type="match status" value="1"/>
</dbReference>
<keyword evidence="9 13" id="KW-0560">Oxidoreductase</keyword>
<dbReference type="PANTHER" id="PTHR24305">
    <property type="entry name" value="CYTOCHROME P450"/>
    <property type="match status" value="1"/>
</dbReference>
<dbReference type="InterPro" id="IPR050121">
    <property type="entry name" value="Cytochrome_P450_monoxygenase"/>
</dbReference>
<evidence type="ECO:0000256" key="11">
    <source>
        <dbReference type="ARBA" id="ARBA00023033"/>
    </source>
</evidence>
<evidence type="ECO:0000256" key="9">
    <source>
        <dbReference type="ARBA" id="ARBA00023002"/>
    </source>
</evidence>
<dbReference type="PRINTS" id="PR00385">
    <property type="entry name" value="P450"/>
</dbReference>
<evidence type="ECO:0000256" key="4">
    <source>
        <dbReference type="ARBA" id="ARBA00010617"/>
    </source>
</evidence>
<proteinExistence type="inferred from homology"/>
<keyword evidence="6" id="KW-0812">Transmembrane</keyword>
<dbReference type="PROSITE" id="PS00086">
    <property type="entry name" value="CYTOCHROME_P450"/>
    <property type="match status" value="1"/>
</dbReference>
<evidence type="ECO:0000313" key="14">
    <source>
        <dbReference type="EMBL" id="KAK7468506.1"/>
    </source>
</evidence>
<evidence type="ECO:0000313" key="15">
    <source>
        <dbReference type="Proteomes" id="UP001498398"/>
    </source>
</evidence>
<keyword evidence="7 13" id="KW-0479">Metal-binding</keyword>
<dbReference type="InterPro" id="IPR002403">
    <property type="entry name" value="Cyt_P450_E_grp-IV"/>
</dbReference>
<comment type="pathway">
    <text evidence="3">Secondary metabolite biosynthesis; terpenoid biosynthesis.</text>
</comment>
<comment type="similarity">
    <text evidence="4 13">Belongs to the cytochrome P450 family.</text>
</comment>
<dbReference type="Pfam" id="PF00067">
    <property type="entry name" value="p450"/>
    <property type="match status" value="1"/>
</dbReference>
<name>A0ABR1JYQ1_9AGAR</name>
<keyword evidence="10 13" id="KW-0408">Iron</keyword>
<dbReference type="EMBL" id="JBANRG010000003">
    <property type="protein sequence ID" value="KAK7468506.1"/>
    <property type="molecule type" value="Genomic_DNA"/>
</dbReference>